<evidence type="ECO:0000259" key="2">
    <source>
        <dbReference type="Pfam" id="PF20411"/>
    </source>
</evidence>
<dbReference type="Proteomes" id="UP000239560">
    <property type="component" value="Unassembled WGS sequence"/>
</dbReference>
<feature type="region of interest" description="Disordered" evidence="1">
    <location>
        <begin position="350"/>
        <end position="442"/>
    </location>
</feature>
<proteinExistence type="predicted"/>
<name>A0A2T0AJ79_RHOTO</name>
<feature type="compositionally biased region" description="Acidic residues" evidence="1">
    <location>
        <begin position="38"/>
        <end position="55"/>
    </location>
</feature>
<feature type="compositionally biased region" description="Low complexity" evidence="1">
    <location>
        <begin position="1"/>
        <end position="27"/>
    </location>
</feature>
<feature type="compositionally biased region" description="Basic and acidic residues" evidence="1">
    <location>
        <begin position="426"/>
        <end position="442"/>
    </location>
</feature>
<organism evidence="3 4">
    <name type="scientific">Rhodotorula toruloides</name>
    <name type="common">Yeast</name>
    <name type="synonym">Rhodosporidium toruloides</name>
    <dbReference type="NCBI Taxonomy" id="5286"/>
    <lineage>
        <taxon>Eukaryota</taxon>
        <taxon>Fungi</taxon>
        <taxon>Dikarya</taxon>
        <taxon>Basidiomycota</taxon>
        <taxon>Pucciniomycotina</taxon>
        <taxon>Microbotryomycetes</taxon>
        <taxon>Sporidiobolales</taxon>
        <taxon>Sporidiobolaceae</taxon>
        <taxon>Rhodotorula</taxon>
    </lineage>
</organism>
<dbReference type="AlphaFoldDB" id="A0A2T0AJ79"/>
<sequence length="442" mass="49373">MSSPSTFASSQSSVFTPATTPEPSSTSGRVKKIIDLSLDSDDDVKAEENDSDDEVIFLSENSVPAPDTKDEAEDAAVAAVEGAQAELDAMYAVEARDAHAGEHADSFARLEAEGLSKKEEKKYREDLNILDEETWSGCAMLYPTGPHVGMLRAEPIFKHTHITGTIQQAVSYPHEPERKHIGTLRVATRADLNIAVSAPASPFVWVSSPRQWNLREGYGNRQSVFMKLNKNVAEWTLSEWTLFGEYQMVWAGYLKDNEYRQLSPQRQETVLKCLLEFAKAGVAFAHIIYERCFVTRPDGSQVNVLHAQAAERKERVHRALLDNDGTLKIIWIVMACRGVNQAELDECRWKRGDPGAVEPIKPEESDDEEPDQARERSARRSKAPSVEGDVKPRNLAKAEPKREDEATPQPAPRRTTRRSRAPSVEADNKPDVKPKRRRVGAE</sequence>
<evidence type="ECO:0000313" key="4">
    <source>
        <dbReference type="Proteomes" id="UP000239560"/>
    </source>
</evidence>
<dbReference type="OrthoDB" id="10305784at2759"/>
<feature type="compositionally biased region" description="Basic and acidic residues" evidence="1">
    <location>
        <begin position="388"/>
        <end position="405"/>
    </location>
</feature>
<dbReference type="EMBL" id="LCTV02000001">
    <property type="protein sequence ID" value="PRQ78010.1"/>
    <property type="molecule type" value="Genomic_DNA"/>
</dbReference>
<evidence type="ECO:0000256" key="1">
    <source>
        <dbReference type="SAM" id="MobiDB-lite"/>
    </source>
</evidence>
<evidence type="ECO:0000313" key="3">
    <source>
        <dbReference type="EMBL" id="PRQ78010.1"/>
    </source>
</evidence>
<protein>
    <submittedName>
        <fullName evidence="3">Proteophosphoglycan ppg4</fullName>
    </submittedName>
</protein>
<dbReference type="Pfam" id="PF20411">
    <property type="entry name" value="DUF6697"/>
    <property type="match status" value="1"/>
</dbReference>
<gene>
    <name evidence="3" type="ORF">AAT19DRAFT_9078</name>
</gene>
<accession>A0A2T0AJ79</accession>
<feature type="domain" description="DUF6697" evidence="2">
    <location>
        <begin position="159"/>
        <end position="342"/>
    </location>
</feature>
<dbReference type="InterPro" id="IPR046520">
    <property type="entry name" value="DUF6697"/>
</dbReference>
<feature type="region of interest" description="Disordered" evidence="1">
    <location>
        <begin position="1"/>
        <end position="72"/>
    </location>
</feature>
<reference evidence="3 4" key="1">
    <citation type="journal article" date="2018" name="Elife">
        <title>Functional genomics of lipid metabolism in the oleaginous yeast Rhodosporidium toruloides.</title>
        <authorList>
            <person name="Coradetti S.T."/>
            <person name="Pinel D."/>
            <person name="Geiselman G."/>
            <person name="Ito M."/>
            <person name="Mondo S."/>
            <person name="Reilly M.C."/>
            <person name="Cheng Y.F."/>
            <person name="Bauer S."/>
            <person name="Grigoriev I."/>
            <person name="Gladden J.M."/>
            <person name="Simmons B.A."/>
            <person name="Brem R."/>
            <person name="Arkin A.P."/>
            <person name="Skerker J.M."/>
        </authorList>
    </citation>
    <scope>NUCLEOTIDE SEQUENCE [LARGE SCALE GENOMIC DNA]</scope>
    <source>
        <strain evidence="3 4">NBRC 0880</strain>
    </source>
</reference>
<comment type="caution">
    <text evidence="3">The sequence shown here is derived from an EMBL/GenBank/DDBJ whole genome shotgun (WGS) entry which is preliminary data.</text>
</comment>